<evidence type="ECO:0000313" key="2">
    <source>
        <dbReference type="EMBL" id="CAH1960174.1"/>
    </source>
</evidence>
<sequence length="63" mass="7090">MKISHEDTIPRQLTSASETSAANDDAISTVQHAPKKRNTIKLVHSKNMKQTLPKNSRITNYKD</sequence>
<comment type="caution">
    <text evidence="2">The sequence shown here is derived from an EMBL/GenBank/DDBJ whole genome shotgun (WGS) entry which is preliminary data.</text>
</comment>
<feature type="compositionally biased region" description="Polar residues" evidence="1">
    <location>
        <begin position="11"/>
        <end position="31"/>
    </location>
</feature>
<dbReference type="EMBL" id="CAKOFQ010006687">
    <property type="protein sequence ID" value="CAH1960174.1"/>
    <property type="molecule type" value="Genomic_DNA"/>
</dbReference>
<name>A0A9P0JTH9_ACAOB</name>
<dbReference type="Proteomes" id="UP001152888">
    <property type="component" value="Unassembled WGS sequence"/>
</dbReference>
<reference evidence="2" key="1">
    <citation type="submission" date="2022-03" db="EMBL/GenBank/DDBJ databases">
        <authorList>
            <person name="Sayadi A."/>
        </authorList>
    </citation>
    <scope>NUCLEOTIDE SEQUENCE</scope>
</reference>
<gene>
    <name evidence="2" type="ORF">ACAOBT_LOCUS3579</name>
</gene>
<dbReference type="AlphaFoldDB" id="A0A9P0JTH9"/>
<feature type="compositionally biased region" description="Basic residues" evidence="1">
    <location>
        <begin position="33"/>
        <end position="47"/>
    </location>
</feature>
<accession>A0A9P0JTH9</accession>
<protein>
    <submittedName>
        <fullName evidence="2">Uncharacterized protein</fullName>
    </submittedName>
</protein>
<evidence type="ECO:0000313" key="3">
    <source>
        <dbReference type="Proteomes" id="UP001152888"/>
    </source>
</evidence>
<evidence type="ECO:0000256" key="1">
    <source>
        <dbReference type="SAM" id="MobiDB-lite"/>
    </source>
</evidence>
<keyword evidence="3" id="KW-1185">Reference proteome</keyword>
<feature type="region of interest" description="Disordered" evidence="1">
    <location>
        <begin position="1"/>
        <end position="63"/>
    </location>
</feature>
<proteinExistence type="predicted"/>
<organism evidence="2 3">
    <name type="scientific">Acanthoscelides obtectus</name>
    <name type="common">Bean weevil</name>
    <name type="synonym">Bruchus obtectus</name>
    <dbReference type="NCBI Taxonomy" id="200917"/>
    <lineage>
        <taxon>Eukaryota</taxon>
        <taxon>Metazoa</taxon>
        <taxon>Ecdysozoa</taxon>
        <taxon>Arthropoda</taxon>
        <taxon>Hexapoda</taxon>
        <taxon>Insecta</taxon>
        <taxon>Pterygota</taxon>
        <taxon>Neoptera</taxon>
        <taxon>Endopterygota</taxon>
        <taxon>Coleoptera</taxon>
        <taxon>Polyphaga</taxon>
        <taxon>Cucujiformia</taxon>
        <taxon>Chrysomeloidea</taxon>
        <taxon>Chrysomelidae</taxon>
        <taxon>Bruchinae</taxon>
        <taxon>Bruchini</taxon>
        <taxon>Acanthoscelides</taxon>
    </lineage>
</organism>
<feature type="compositionally biased region" description="Polar residues" evidence="1">
    <location>
        <begin position="48"/>
        <end position="63"/>
    </location>
</feature>